<evidence type="ECO:0000259" key="3">
    <source>
        <dbReference type="Pfam" id="PF05193"/>
    </source>
</evidence>
<dbReference type="Gene3D" id="3.30.830.10">
    <property type="entry name" value="Metalloenzyme, LuxS/M16 peptidase-like"/>
    <property type="match status" value="2"/>
</dbReference>
<evidence type="ECO:0000256" key="1">
    <source>
        <dbReference type="SAM" id="SignalP"/>
    </source>
</evidence>
<dbReference type="Proteomes" id="UP000515733">
    <property type="component" value="Chromosome"/>
</dbReference>
<keyword evidence="4" id="KW-0378">Hydrolase</keyword>
<evidence type="ECO:0000259" key="2">
    <source>
        <dbReference type="Pfam" id="PF00675"/>
    </source>
</evidence>
<feature type="domain" description="Peptidase M16 N-terminal" evidence="2">
    <location>
        <begin position="48"/>
        <end position="176"/>
    </location>
</feature>
<dbReference type="Pfam" id="PF00675">
    <property type="entry name" value="Peptidase_M16"/>
    <property type="match status" value="1"/>
</dbReference>
<keyword evidence="1" id="KW-0732">Signal</keyword>
<dbReference type="SUPFAM" id="SSF63411">
    <property type="entry name" value="LuxS/MPP-like metallohydrolase"/>
    <property type="match status" value="2"/>
</dbReference>
<accession>A0A6S6YDU4</accession>
<dbReference type="EMBL" id="LR778301">
    <property type="protein sequence ID" value="CAB1370796.1"/>
    <property type="molecule type" value="Genomic_DNA"/>
</dbReference>
<dbReference type="InterPro" id="IPR011249">
    <property type="entry name" value="Metalloenz_LuxS/M16"/>
</dbReference>
<feature type="signal peptide" evidence="1">
    <location>
        <begin position="1"/>
        <end position="23"/>
    </location>
</feature>
<dbReference type="InterPro" id="IPR050361">
    <property type="entry name" value="MPP/UQCRC_Complex"/>
</dbReference>
<dbReference type="PANTHER" id="PTHR11851">
    <property type="entry name" value="METALLOPROTEASE"/>
    <property type="match status" value="1"/>
</dbReference>
<dbReference type="GO" id="GO:0006508">
    <property type="term" value="P:proteolysis"/>
    <property type="evidence" value="ECO:0007669"/>
    <property type="project" value="UniProtKB-KW"/>
</dbReference>
<dbReference type="InterPro" id="IPR007863">
    <property type="entry name" value="Peptidase_M16_C"/>
</dbReference>
<dbReference type="Pfam" id="PF05193">
    <property type="entry name" value="Peptidase_M16_C"/>
    <property type="match status" value="1"/>
</dbReference>
<evidence type="ECO:0000313" key="4">
    <source>
        <dbReference type="EMBL" id="CAB1370796.1"/>
    </source>
</evidence>
<dbReference type="PANTHER" id="PTHR11851:SF224">
    <property type="entry name" value="PROCESSING PROTEASE"/>
    <property type="match status" value="1"/>
</dbReference>
<keyword evidence="4" id="KW-0645">Protease</keyword>
<feature type="domain" description="Peptidase M16 C-terminal" evidence="3">
    <location>
        <begin position="191"/>
        <end position="366"/>
    </location>
</feature>
<keyword evidence="5" id="KW-1185">Reference proteome</keyword>
<proteinExistence type="predicted"/>
<dbReference type="GO" id="GO:0008233">
    <property type="term" value="F:peptidase activity"/>
    <property type="evidence" value="ECO:0007669"/>
    <property type="project" value="UniProtKB-KW"/>
</dbReference>
<feature type="chain" id="PRO_5027896107" evidence="1">
    <location>
        <begin position="24"/>
        <end position="433"/>
    </location>
</feature>
<dbReference type="OrthoDB" id="9811314at2"/>
<dbReference type="AlphaFoldDB" id="A0A6S6YDU4"/>
<evidence type="ECO:0000313" key="5">
    <source>
        <dbReference type="Proteomes" id="UP000515733"/>
    </source>
</evidence>
<protein>
    <submittedName>
        <fullName evidence="4">Zinc protease</fullName>
    </submittedName>
</protein>
<dbReference type="InterPro" id="IPR011765">
    <property type="entry name" value="Pept_M16_N"/>
</dbReference>
<reference evidence="4 5" key="1">
    <citation type="submission" date="2020-03" db="EMBL/GenBank/DDBJ databases">
        <authorList>
            <consortium name="Genoscope - CEA"/>
            <person name="William W."/>
        </authorList>
    </citation>
    <scope>NUCLEOTIDE SEQUENCE [LARGE SCALE GENOMIC DNA]</scope>
    <source>
        <strain evidence="5">DSM 16959</strain>
    </source>
</reference>
<name>A0A6S6YDU4_9PROT</name>
<sequence>MMSIAMKKLFALLLLCVSAAVQAGPQIQHWTALSGARVYFIESHALPILDVQVDFLAGSVYDPPGKSGLAGLTNGLLDSGLKDMDEEKIAGRLVDLGAQLAGSLDSDRAGLRLRTLSSATERNGALDLMAAVLAGPTYPAAVLEREKARHIAAIQEADTRPDSIAAKRFAAEIYPGHGYGLRSTVDSISAIGRDDLVVFHARHYSAANAVVSLIGDISRTEAEAIAQRLTAALPAGEKLAPPPAVSLPEAKLVRVAHPASQSHIHVGMPALRRDDPDYYALLVGNYTLGGGGFVSRLMQEVREKRGYAYSVYSYLAPRRLEGPFEIGLQTKRAQAGEALKVVNEVLAKFLAEGPTAQELKAAKQNLVDGLALRLDSNAKLLSNLAAIAFYQLPLSYLDDYPAKVNAVTREQVTAAFARHVKPEHLVTVVVAAD</sequence>
<dbReference type="GO" id="GO:0046872">
    <property type="term" value="F:metal ion binding"/>
    <property type="evidence" value="ECO:0007669"/>
    <property type="project" value="InterPro"/>
</dbReference>
<gene>
    <name evidence="4" type="ORF">DENOEST_3642</name>
</gene>
<dbReference type="KEGG" id="doe:DENOEST_3642"/>
<organism evidence="4 5">
    <name type="scientific">Denitratisoma oestradiolicum</name>
    <dbReference type="NCBI Taxonomy" id="311182"/>
    <lineage>
        <taxon>Bacteria</taxon>
        <taxon>Pseudomonadati</taxon>
        <taxon>Pseudomonadota</taxon>
        <taxon>Betaproteobacteria</taxon>
        <taxon>Nitrosomonadales</taxon>
        <taxon>Sterolibacteriaceae</taxon>
        <taxon>Denitratisoma</taxon>
    </lineage>
</organism>